<sequence>MPAKKYAIVSIVLILVSSFTLTAFAKSSKSTCTTEEECAQKLKDAAEDLSEKSRLLDNLNSKISDLNKKIAGLGQQLGVTTEEIIEIENEIKELELELEKINYNLANRQAALEDKIKFRNNIIRSYSKKSAVSDIELLLGSASAGKMNLTGFQSYTLDYLYSKAMSSETLKIIDFLNSEIKNFEQNKRDAETAKNELEKSKTDLLVLKNNLEAQKSQKLNEFGEVSEEKQETEEDLASIQERIDKLSAAQKSIIDAKSGAGTESVGNYQAPEYKLPDPPFSPAFAAMSYGAYTHYNGMSQYGAKGRADSGLDYKKILEFYYKVGVKKKDDFPSKISVQGYGDMEFQKYLYGIAEMPSDWHENALKAQAIAARTYAYKSKKPICTSQSCQVFLKSKSDNPPARWKKAVDDTKNVILDGAATSQYSSTTGGYINNVGWDKAGGSWPGDAYEKKAKSPWFYKAWYTKTYNDNSDKCGRSSPWLSEKEMADILNAVTVFEKGNSSDRSKVSPITTKCWGGNPYSVDKMAERADELGNKYTSISSVDTDIGTNGKTIKITFQTNNGGISIEGEEFKTVFNLRAPGFISLRSRLYDFIKK</sequence>
<feature type="coiled-coil region" evidence="1">
    <location>
        <begin position="173"/>
        <end position="249"/>
    </location>
</feature>
<feature type="signal peptide" evidence="2">
    <location>
        <begin position="1"/>
        <end position="25"/>
    </location>
</feature>
<feature type="coiled-coil region" evidence="1">
    <location>
        <begin position="39"/>
        <end position="111"/>
    </location>
</feature>
<comment type="caution">
    <text evidence="4">The sequence shown here is derived from an EMBL/GenBank/DDBJ whole genome shotgun (WGS) entry which is preliminary data.</text>
</comment>
<reference evidence="4 5" key="1">
    <citation type="journal article" date="2016" name="Nat. Commun.">
        <title>Thousands of microbial genomes shed light on interconnected biogeochemical processes in an aquifer system.</title>
        <authorList>
            <person name="Anantharaman K."/>
            <person name="Brown C.T."/>
            <person name="Hug L.A."/>
            <person name="Sharon I."/>
            <person name="Castelle C.J."/>
            <person name="Probst A.J."/>
            <person name="Thomas B.C."/>
            <person name="Singh A."/>
            <person name="Wilkins M.J."/>
            <person name="Karaoz U."/>
            <person name="Brodie E.L."/>
            <person name="Williams K.H."/>
            <person name="Hubbard S.S."/>
            <person name="Banfield J.F."/>
        </authorList>
    </citation>
    <scope>NUCLEOTIDE SEQUENCE [LARGE SCALE GENOMIC DNA]</scope>
</reference>
<dbReference type="STRING" id="1802610.A2W32_04500"/>
<dbReference type="Proteomes" id="UP000177371">
    <property type="component" value="Unassembled WGS sequence"/>
</dbReference>
<evidence type="ECO:0000313" key="4">
    <source>
        <dbReference type="EMBL" id="OGC49422.1"/>
    </source>
</evidence>
<evidence type="ECO:0000313" key="5">
    <source>
        <dbReference type="Proteomes" id="UP000177371"/>
    </source>
</evidence>
<feature type="domain" description="Sporulation stage II protein D amidase enhancer LytB N-terminal" evidence="3">
    <location>
        <begin position="342"/>
        <end position="415"/>
    </location>
</feature>
<keyword evidence="1" id="KW-0175">Coiled coil</keyword>
<gene>
    <name evidence="4" type="ORF">A2W32_04500</name>
</gene>
<dbReference type="Pfam" id="PF08486">
    <property type="entry name" value="SpoIID"/>
    <property type="match status" value="1"/>
</dbReference>
<proteinExistence type="predicted"/>
<dbReference type="AlphaFoldDB" id="A0A1F4UWY0"/>
<dbReference type="Gene3D" id="6.10.250.3150">
    <property type="match status" value="1"/>
</dbReference>
<organism evidence="4 5">
    <name type="scientific">candidate division WWE3 bacterium RBG_16_37_10</name>
    <dbReference type="NCBI Taxonomy" id="1802610"/>
    <lineage>
        <taxon>Bacteria</taxon>
        <taxon>Katanobacteria</taxon>
    </lineage>
</organism>
<dbReference type="EMBL" id="MEUT01000051">
    <property type="protein sequence ID" value="OGC49422.1"/>
    <property type="molecule type" value="Genomic_DNA"/>
</dbReference>
<evidence type="ECO:0000259" key="3">
    <source>
        <dbReference type="Pfam" id="PF08486"/>
    </source>
</evidence>
<keyword evidence="2" id="KW-0732">Signal</keyword>
<name>A0A1F4UWY0_UNCKA</name>
<evidence type="ECO:0000256" key="2">
    <source>
        <dbReference type="SAM" id="SignalP"/>
    </source>
</evidence>
<evidence type="ECO:0000256" key="1">
    <source>
        <dbReference type="SAM" id="Coils"/>
    </source>
</evidence>
<protein>
    <recommendedName>
        <fullName evidence="3">Sporulation stage II protein D amidase enhancer LytB N-terminal domain-containing protein</fullName>
    </recommendedName>
</protein>
<accession>A0A1F4UWY0</accession>
<feature type="chain" id="PRO_5009514908" description="Sporulation stage II protein D amidase enhancer LytB N-terminal domain-containing protein" evidence="2">
    <location>
        <begin position="26"/>
        <end position="594"/>
    </location>
</feature>
<dbReference type="InterPro" id="IPR013693">
    <property type="entry name" value="SpoIID/LytB_N"/>
</dbReference>